<evidence type="ECO:0000313" key="3">
    <source>
        <dbReference type="EMBL" id="QHT17729.1"/>
    </source>
</evidence>
<feature type="transmembrane region" description="Helical" evidence="1">
    <location>
        <begin position="1078"/>
        <end position="1097"/>
    </location>
</feature>
<sequence length="1127" mass="124620">MPNHIIRNDKGSPVNWSKNANNEDYCLLYNDNNGKYTFTPTENLNCQLYMFGGGGAGGYFFGGGGGAGAAYINKNYTFEKNKTYTFDIGAGGKCDIDNIDLLFSSGLLLKVFNNTSPTLNNFSFIGEDYSNLNIDNNAAKSYIVQDINIDTTLFTKNTTYIWEGYIKGNVDKNYLFSVVSNLKTFVWIQDFDNDDMNSLNVFNNDNKNKSLLVGGYNLKQFPFSKTLKNNVFYKIKIIAYNDSEEINNFTINIDRDCSLFNFNKNKELYKYIKSSDTILTYNNNDGTFGSIKCIGGGNGGCGLYNQDNSYLNGGCGGGAGLNKIKGISKIQPIYNGFDGAVGAFCGGGGGIKSAGSDSNGGDGLILNWFNDTLIFGAGGNASGNSTARNLGYGCGGNGGTCCYYKKSATINNNGNNGCILIYIKPEEFTIEGFVATDLTNANTANYKTTATSAPNIVTNTAYNNLISESLNLKNIIRERADYFSRNYFGKLCTSVASNSVAITSATEIGNIECYLFDMLLITKLYTTSFNLINDYFNNYLYNDVTACSNFMNNLSFKISGTDGDKSSITSNVNNTYTITLANAFTTLTNMSLNADISNINTISKQSTSINTYYDINNTCSSTLMPIFHTYSAAGTKITAISNLYTAATTPITSHVISFISNGTAISTAAAPGVITSGTTDTLTLNFNDSTTNTITKASLSTAIGKYNTFFTTNNNSGYGGHATNIGNYQYYRVYHYINAFYNILNATNVTILPILKYYVNYYNVFIYNLSIQYQYYSLNNEYMKLKTSGGALSGTIGTGNNIGTFGVPDGYSFTTSTSSILTNINIFKSNLDKLYNDIKKTPYDASADYNTYTDKFNKLDNIKTSFSKNQTDLNATINRYNTYLTMYNNLLFYYKLIIAFAIFLTIVIIIIFSSSLIDNNTKISIYIIILVFIIILLFYYNNNVTIEDFSLCFATDATKAAAAAYNVYAASAPDTTTLQNAINELLTKEILYLTASALSSSDTNSSLFSTDTIKYIDALTFDKSSKKEYYKIKNITLSNNIEIMKKSINYYYYLIVLISILIVILIIGLILFLLAPQLLLQIVIFCVILIIIDVYFFTYRMHRSTRIYENKNYWANYNPSANTLNTL</sequence>
<organism evidence="3">
    <name type="scientific">viral metagenome</name>
    <dbReference type="NCBI Taxonomy" id="1070528"/>
    <lineage>
        <taxon>unclassified sequences</taxon>
        <taxon>metagenomes</taxon>
        <taxon>organismal metagenomes</taxon>
    </lineage>
</organism>
<feature type="transmembrane region" description="Helical" evidence="1">
    <location>
        <begin position="892"/>
        <end position="917"/>
    </location>
</feature>
<evidence type="ECO:0000256" key="1">
    <source>
        <dbReference type="SAM" id="Phobius"/>
    </source>
</evidence>
<evidence type="ECO:0000259" key="2">
    <source>
        <dbReference type="Pfam" id="PF21722"/>
    </source>
</evidence>
<proteinExistence type="predicted"/>
<feature type="domain" description="Glycine-rich" evidence="2">
    <location>
        <begin position="33"/>
        <end position="93"/>
    </location>
</feature>
<name>A0A6C0DPD9_9ZZZZ</name>
<keyword evidence="1" id="KW-1133">Transmembrane helix</keyword>
<feature type="transmembrane region" description="Helical" evidence="1">
    <location>
        <begin position="1050"/>
        <end position="1072"/>
    </location>
</feature>
<accession>A0A6C0DPD9</accession>
<keyword evidence="1" id="KW-0472">Membrane</keyword>
<reference evidence="3" key="1">
    <citation type="journal article" date="2020" name="Nature">
        <title>Giant virus diversity and host interactions through global metagenomics.</title>
        <authorList>
            <person name="Schulz F."/>
            <person name="Roux S."/>
            <person name="Paez-Espino D."/>
            <person name="Jungbluth S."/>
            <person name="Walsh D.A."/>
            <person name="Denef V.J."/>
            <person name="McMahon K.D."/>
            <person name="Konstantinidis K.T."/>
            <person name="Eloe-Fadrosh E.A."/>
            <person name="Kyrpides N.C."/>
            <person name="Woyke T."/>
        </authorList>
    </citation>
    <scope>NUCLEOTIDE SEQUENCE</scope>
    <source>
        <strain evidence="3">GVMAG-M-3300023174-30</strain>
    </source>
</reference>
<feature type="transmembrane region" description="Helical" evidence="1">
    <location>
        <begin position="923"/>
        <end position="940"/>
    </location>
</feature>
<protein>
    <recommendedName>
        <fullName evidence="2">Glycine-rich domain-containing protein</fullName>
    </recommendedName>
</protein>
<dbReference type="Pfam" id="PF21722">
    <property type="entry name" value="Gly_rich_2"/>
    <property type="match status" value="1"/>
</dbReference>
<dbReference type="InterPro" id="IPR049304">
    <property type="entry name" value="Gly_rich_dom"/>
</dbReference>
<dbReference type="AlphaFoldDB" id="A0A6C0DPD9"/>
<dbReference type="EMBL" id="MN739643">
    <property type="protein sequence ID" value="QHT17729.1"/>
    <property type="molecule type" value="Genomic_DNA"/>
</dbReference>
<keyword evidence="1" id="KW-0812">Transmembrane</keyword>